<proteinExistence type="predicted"/>
<organism evidence="2 3">
    <name type="scientific">Vigna mungo</name>
    <name type="common">Black gram</name>
    <name type="synonym">Phaseolus mungo</name>
    <dbReference type="NCBI Taxonomy" id="3915"/>
    <lineage>
        <taxon>Eukaryota</taxon>
        <taxon>Viridiplantae</taxon>
        <taxon>Streptophyta</taxon>
        <taxon>Embryophyta</taxon>
        <taxon>Tracheophyta</taxon>
        <taxon>Spermatophyta</taxon>
        <taxon>Magnoliopsida</taxon>
        <taxon>eudicotyledons</taxon>
        <taxon>Gunneridae</taxon>
        <taxon>Pentapetalae</taxon>
        <taxon>rosids</taxon>
        <taxon>fabids</taxon>
        <taxon>Fabales</taxon>
        <taxon>Fabaceae</taxon>
        <taxon>Papilionoideae</taxon>
        <taxon>50 kb inversion clade</taxon>
        <taxon>NPAAA clade</taxon>
        <taxon>indigoferoid/millettioid clade</taxon>
        <taxon>Phaseoleae</taxon>
        <taxon>Vigna</taxon>
    </lineage>
</organism>
<protein>
    <submittedName>
        <fullName evidence="2">Uncharacterized protein</fullName>
    </submittedName>
</protein>
<evidence type="ECO:0000313" key="3">
    <source>
        <dbReference type="Proteomes" id="UP001374535"/>
    </source>
</evidence>
<dbReference type="Proteomes" id="UP001374535">
    <property type="component" value="Chromosome 11"/>
</dbReference>
<reference evidence="2 3" key="1">
    <citation type="journal article" date="2023" name="Life. Sci Alliance">
        <title>Evolutionary insights into 3D genome organization and epigenetic landscape of Vigna mungo.</title>
        <authorList>
            <person name="Junaid A."/>
            <person name="Singh B."/>
            <person name="Bhatia S."/>
        </authorList>
    </citation>
    <scope>NUCLEOTIDE SEQUENCE [LARGE SCALE GENOMIC DNA]</scope>
    <source>
        <strain evidence="2">Urdbean</strain>
    </source>
</reference>
<feature type="region of interest" description="Disordered" evidence="1">
    <location>
        <begin position="125"/>
        <end position="155"/>
    </location>
</feature>
<feature type="compositionally biased region" description="Polar residues" evidence="1">
    <location>
        <begin position="140"/>
        <end position="151"/>
    </location>
</feature>
<name>A0AAQ3MI41_VIGMU</name>
<dbReference type="PANTHER" id="PTHR35708:SF2">
    <property type="entry name" value="PROTEIN, PUTATIVE-RELATED"/>
    <property type="match status" value="1"/>
</dbReference>
<dbReference type="AlphaFoldDB" id="A0AAQ3MI41"/>
<sequence length="293" mass="33944">MQIMNNKRFHAREKYNKQFGLKLDSLLAEFLCSAKELDLPRIRHHPYQLKGLLWHHKFLYITLKLIYNFALTIFSESSPSLLTLLIVLLSTMFLVTMTKKKGSLHENLVQDNQKKLEIQPSLEEDITSTTQQSETSQSQVHAQPESSFQSDCESRNVTDKGFEVSVEKYEQQADPKSDTSLPSDTESNSSSTMSGESSEIHHSRNQNLYISDNLAIYSDDCDDYDGEEDGLIEIKLPNNHFSEFWPECFYKQQHFTEILEEIDEMNEDENLIEIDISKGSTKHQDLRLEKEFS</sequence>
<feature type="compositionally biased region" description="Low complexity" evidence="1">
    <location>
        <begin position="179"/>
        <end position="197"/>
    </location>
</feature>
<evidence type="ECO:0000256" key="1">
    <source>
        <dbReference type="SAM" id="MobiDB-lite"/>
    </source>
</evidence>
<feature type="compositionally biased region" description="Basic and acidic residues" evidence="1">
    <location>
        <begin position="167"/>
        <end position="177"/>
    </location>
</feature>
<dbReference type="EMBL" id="CP144690">
    <property type="protein sequence ID" value="WVY91148.1"/>
    <property type="molecule type" value="Genomic_DNA"/>
</dbReference>
<feature type="compositionally biased region" description="Low complexity" evidence="1">
    <location>
        <begin position="127"/>
        <end position="139"/>
    </location>
</feature>
<dbReference type="PANTHER" id="PTHR35708">
    <property type="entry name" value="GB|AAD25831.1"/>
    <property type="match status" value="1"/>
</dbReference>
<accession>A0AAQ3MI41</accession>
<evidence type="ECO:0000313" key="2">
    <source>
        <dbReference type="EMBL" id="WVY91148.1"/>
    </source>
</evidence>
<feature type="region of interest" description="Disordered" evidence="1">
    <location>
        <begin position="167"/>
        <end position="204"/>
    </location>
</feature>
<gene>
    <name evidence="2" type="ORF">V8G54_036662</name>
</gene>
<keyword evidence="3" id="KW-1185">Reference proteome</keyword>